<accession>A0A0N4UI34</accession>
<evidence type="ECO:0000313" key="9">
    <source>
        <dbReference type="Proteomes" id="UP000274756"/>
    </source>
</evidence>
<keyword evidence="3" id="KW-0418">Kinase</keyword>
<protein>
    <submittedName>
        <fullName evidence="10">Protein kinase domain-containing protein</fullName>
    </submittedName>
</protein>
<proteinExistence type="inferred from homology"/>
<keyword evidence="4" id="KW-0067">ATP-binding</keyword>
<dbReference type="EMBL" id="UYYG01001195">
    <property type="protein sequence ID" value="VDN59942.1"/>
    <property type="molecule type" value="Genomic_DNA"/>
</dbReference>
<dbReference type="Gene3D" id="3.30.200.20">
    <property type="entry name" value="Phosphorylase Kinase, domain 1"/>
    <property type="match status" value="1"/>
</dbReference>
<evidence type="ECO:0000256" key="2">
    <source>
        <dbReference type="ARBA" id="ARBA00022741"/>
    </source>
</evidence>
<evidence type="ECO:0000313" key="8">
    <source>
        <dbReference type="Proteomes" id="UP000038040"/>
    </source>
</evidence>
<evidence type="ECO:0000313" key="7">
    <source>
        <dbReference type="EMBL" id="VDN59942.1"/>
    </source>
</evidence>
<dbReference type="STRING" id="318479.A0A0N4UI34"/>
<dbReference type="InterPro" id="IPR000719">
    <property type="entry name" value="Prot_kinase_dom"/>
</dbReference>
<dbReference type="InterPro" id="IPR050339">
    <property type="entry name" value="CC_SR_Kinase"/>
</dbReference>
<evidence type="ECO:0000256" key="1">
    <source>
        <dbReference type="ARBA" id="ARBA00022679"/>
    </source>
</evidence>
<dbReference type="SMART" id="SM00220">
    <property type="entry name" value="S_TKc"/>
    <property type="match status" value="1"/>
</dbReference>
<evidence type="ECO:0000259" key="6">
    <source>
        <dbReference type="PROSITE" id="PS50011"/>
    </source>
</evidence>
<dbReference type="Proteomes" id="UP000274756">
    <property type="component" value="Unassembled WGS sequence"/>
</dbReference>
<dbReference type="InterPro" id="IPR008271">
    <property type="entry name" value="Ser/Thr_kinase_AS"/>
</dbReference>
<evidence type="ECO:0000256" key="5">
    <source>
        <dbReference type="ARBA" id="ARBA00037982"/>
    </source>
</evidence>
<dbReference type="WBParaSite" id="DME_0000724701-mRNA-1">
    <property type="protein sequence ID" value="DME_0000724701-mRNA-1"/>
    <property type="gene ID" value="DME_0000724701"/>
</dbReference>
<organism evidence="8 10">
    <name type="scientific">Dracunculus medinensis</name>
    <name type="common">Guinea worm</name>
    <dbReference type="NCBI Taxonomy" id="318479"/>
    <lineage>
        <taxon>Eukaryota</taxon>
        <taxon>Metazoa</taxon>
        <taxon>Ecdysozoa</taxon>
        <taxon>Nematoda</taxon>
        <taxon>Chromadorea</taxon>
        <taxon>Rhabditida</taxon>
        <taxon>Spirurina</taxon>
        <taxon>Dracunculoidea</taxon>
        <taxon>Dracunculidae</taxon>
        <taxon>Dracunculus</taxon>
    </lineage>
</organism>
<dbReference type="GO" id="GO:0110031">
    <property type="term" value="P:negative regulation of G2/MI transition of meiotic cell cycle"/>
    <property type="evidence" value="ECO:0007669"/>
    <property type="project" value="TreeGrafter"/>
</dbReference>
<comment type="similarity">
    <text evidence="5">Belongs to the protein kinase superfamily. Ser/Thr protein kinase family. GCN2 subfamily.</text>
</comment>
<sequence length="306" mass="35715">MIRFEKDGCQNFFPVTLASVRYNPKLRETFFEQAFDQHILIGLGDAAKVYAVRSCDDGKYYAVKKMAGYHSTSSPVFQEIKYHERLGYHPNIVHMVRAWGQDGRVYMQFELCVSVKIDKEDLWLIFADLGINYMHSLNLIHVDLKLENIMVTKNKVFKLGDFGLAFHLQESDYDKFEVGDARYAPSCNVGPSKAYDIFALGMCMFELATDFCLPSDGGRWSDLRKQNNLVKLILWCLKNDPKERPTIEQLASLKHFSMVLQIILIYRLLIWKIRKLRISQVLLYLLKYFFLMGFGNEIFQNSQKFF</sequence>
<dbReference type="GO" id="GO:0005524">
    <property type="term" value="F:ATP binding"/>
    <property type="evidence" value="ECO:0007669"/>
    <property type="project" value="UniProtKB-KW"/>
</dbReference>
<dbReference type="PANTHER" id="PTHR11042:SF190">
    <property type="entry name" value="MITOSIS INHIBITOR PROTEIN KINASE MIK1"/>
    <property type="match status" value="1"/>
</dbReference>
<feature type="domain" description="Protein kinase" evidence="6">
    <location>
        <begin position="35"/>
        <end position="258"/>
    </location>
</feature>
<evidence type="ECO:0000256" key="4">
    <source>
        <dbReference type="ARBA" id="ARBA00022840"/>
    </source>
</evidence>
<gene>
    <name evidence="7" type="ORF">DME_LOCUS9915</name>
</gene>
<dbReference type="Gene3D" id="1.10.510.10">
    <property type="entry name" value="Transferase(Phosphotransferase) domain 1"/>
    <property type="match status" value="1"/>
</dbReference>
<name>A0A0N4UI34_DRAME</name>
<keyword evidence="1" id="KW-0808">Transferase</keyword>
<dbReference type="InterPro" id="IPR011009">
    <property type="entry name" value="Kinase-like_dom_sf"/>
</dbReference>
<reference evidence="7 9" key="2">
    <citation type="submission" date="2018-11" db="EMBL/GenBank/DDBJ databases">
        <authorList>
            <consortium name="Pathogen Informatics"/>
        </authorList>
    </citation>
    <scope>NUCLEOTIDE SEQUENCE [LARGE SCALE GENOMIC DNA]</scope>
</reference>
<dbReference type="Proteomes" id="UP000038040">
    <property type="component" value="Unplaced"/>
</dbReference>
<dbReference type="GO" id="GO:0005634">
    <property type="term" value="C:nucleus"/>
    <property type="evidence" value="ECO:0007669"/>
    <property type="project" value="TreeGrafter"/>
</dbReference>
<dbReference type="Pfam" id="PF00069">
    <property type="entry name" value="Pkinase"/>
    <property type="match status" value="1"/>
</dbReference>
<dbReference type="AlphaFoldDB" id="A0A0N4UI34"/>
<keyword evidence="2" id="KW-0547">Nucleotide-binding</keyword>
<dbReference type="GO" id="GO:0004672">
    <property type="term" value="F:protein kinase activity"/>
    <property type="evidence" value="ECO:0007669"/>
    <property type="project" value="InterPro"/>
</dbReference>
<dbReference type="SUPFAM" id="SSF56112">
    <property type="entry name" value="Protein kinase-like (PK-like)"/>
    <property type="match status" value="1"/>
</dbReference>
<dbReference type="GO" id="GO:0005737">
    <property type="term" value="C:cytoplasm"/>
    <property type="evidence" value="ECO:0007669"/>
    <property type="project" value="TreeGrafter"/>
</dbReference>
<evidence type="ECO:0000313" key="10">
    <source>
        <dbReference type="WBParaSite" id="DME_0000724701-mRNA-1"/>
    </source>
</evidence>
<dbReference type="PANTHER" id="PTHR11042">
    <property type="entry name" value="EUKARYOTIC TRANSLATION INITIATION FACTOR 2-ALPHA KINASE EIF2-ALPHA KINASE -RELATED"/>
    <property type="match status" value="1"/>
</dbReference>
<evidence type="ECO:0000256" key="3">
    <source>
        <dbReference type="ARBA" id="ARBA00022777"/>
    </source>
</evidence>
<dbReference type="OrthoDB" id="5337378at2759"/>
<keyword evidence="9" id="KW-1185">Reference proteome</keyword>
<dbReference type="PROSITE" id="PS00108">
    <property type="entry name" value="PROTEIN_KINASE_ST"/>
    <property type="match status" value="1"/>
</dbReference>
<reference evidence="10" key="1">
    <citation type="submission" date="2017-02" db="UniProtKB">
        <authorList>
            <consortium name="WormBaseParasite"/>
        </authorList>
    </citation>
    <scope>IDENTIFICATION</scope>
</reference>
<dbReference type="PROSITE" id="PS50011">
    <property type="entry name" value="PROTEIN_KINASE_DOM"/>
    <property type="match status" value="1"/>
</dbReference>